<protein>
    <submittedName>
        <fullName evidence="1">Uncharacterized protein</fullName>
    </submittedName>
</protein>
<sequence>MTSEYQSGAPWTDKHTVALTRAIVSLVLANRTTLYTDPELLEVANNHGDRIRKKTHQILHKLVDRVPGAEQIMADELTKTASVRSLRKKAGQGNDCGVANPGLRIKKELDTQPITKKRKMVDDEIAEWLDLPEDDEELADDTFIKLS</sequence>
<keyword evidence="2" id="KW-1185">Reference proteome</keyword>
<dbReference type="Proteomes" id="UP000193218">
    <property type="component" value="Unassembled WGS sequence"/>
</dbReference>
<dbReference type="EMBL" id="NBSH01000007">
    <property type="protein sequence ID" value="ORX36589.1"/>
    <property type="molecule type" value="Genomic_DNA"/>
</dbReference>
<evidence type="ECO:0000313" key="1">
    <source>
        <dbReference type="EMBL" id="ORX36589.1"/>
    </source>
</evidence>
<comment type="caution">
    <text evidence="1">The sequence shown here is derived from an EMBL/GenBank/DDBJ whole genome shotgun (WGS) entry which is preliminary data.</text>
</comment>
<dbReference type="AlphaFoldDB" id="A0A1Y1UF23"/>
<evidence type="ECO:0000313" key="2">
    <source>
        <dbReference type="Proteomes" id="UP000193218"/>
    </source>
</evidence>
<name>A0A1Y1UF23_9TREE</name>
<organism evidence="1 2">
    <name type="scientific">Kockovaella imperatae</name>
    <dbReference type="NCBI Taxonomy" id="4999"/>
    <lineage>
        <taxon>Eukaryota</taxon>
        <taxon>Fungi</taxon>
        <taxon>Dikarya</taxon>
        <taxon>Basidiomycota</taxon>
        <taxon>Agaricomycotina</taxon>
        <taxon>Tremellomycetes</taxon>
        <taxon>Tremellales</taxon>
        <taxon>Cuniculitremaceae</taxon>
        <taxon>Kockovaella</taxon>
    </lineage>
</organism>
<gene>
    <name evidence="1" type="ORF">BD324DRAFT_454920</name>
</gene>
<reference evidence="1 2" key="1">
    <citation type="submission" date="2017-03" db="EMBL/GenBank/DDBJ databases">
        <title>Widespread Adenine N6-methylation of Active Genes in Fungi.</title>
        <authorList>
            <consortium name="DOE Joint Genome Institute"/>
            <person name="Mondo S.J."/>
            <person name="Dannebaum R.O."/>
            <person name="Kuo R.C."/>
            <person name="Louie K.B."/>
            <person name="Bewick A.J."/>
            <person name="Labutti K."/>
            <person name="Haridas S."/>
            <person name="Kuo A."/>
            <person name="Salamov A."/>
            <person name="Ahrendt S.R."/>
            <person name="Lau R."/>
            <person name="Bowen B.P."/>
            <person name="Lipzen A."/>
            <person name="Sullivan W."/>
            <person name="Andreopoulos W.B."/>
            <person name="Clum A."/>
            <person name="Lindquist E."/>
            <person name="Daum C."/>
            <person name="Northen T.R."/>
            <person name="Ramamoorthy G."/>
            <person name="Schmitz R.J."/>
            <person name="Gryganskyi A."/>
            <person name="Culley D."/>
            <person name="Magnuson J."/>
            <person name="James T.Y."/>
            <person name="O'Malley M.A."/>
            <person name="Stajich J.E."/>
            <person name="Spatafora J.W."/>
            <person name="Visel A."/>
            <person name="Grigoriev I.V."/>
        </authorList>
    </citation>
    <scope>NUCLEOTIDE SEQUENCE [LARGE SCALE GENOMIC DNA]</scope>
    <source>
        <strain evidence="1 2">NRRL Y-17943</strain>
    </source>
</reference>
<dbReference type="RefSeq" id="XP_021870658.1">
    <property type="nucleotide sequence ID" value="XM_022012826.1"/>
</dbReference>
<dbReference type="GeneID" id="33554634"/>
<dbReference type="InParanoid" id="A0A1Y1UF23"/>
<proteinExistence type="predicted"/>
<dbReference type="OrthoDB" id="2562728at2759"/>
<accession>A0A1Y1UF23</accession>